<evidence type="ECO:0000256" key="1">
    <source>
        <dbReference type="SAM" id="MobiDB-lite"/>
    </source>
</evidence>
<protein>
    <recommendedName>
        <fullName evidence="4">TPX2 central domain-containing protein</fullName>
    </recommendedName>
</protein>
<evidence type="ECO:0008006" key="4">
    <source>
        <dbReference type="Google" id="ProtNLM"/>
    </source>
</evidence>
<comment type="caution">
    <text evidence="2">The sequence shown here is derived from an EMBL/GenBank/DDBJ whole genome shotgun (WGS) entry which is preliminary data.</text>
</comment>
<organism evidence="2 3">
    <name type="scientific">Stylosanthes scabra</name>
    <dbReference type="NCBI Taxonomy" id="79078"/>
    <lineage>
        <taxon>Eukaryota</taxon>
        <taxon>Viridiplantae</taxon>
        <taxon>Streptophyta</taxon>
        <taxon>Embryophyta</taxon>
        <taxon>Tracheophyta</taxon>
        <taxon>Spermatophyta</taxon>
        <taxon>Magnoliopsida</taxon>
        <taxon>eudicotyledons</taxon>
        <taxon>Gunneridae</taxon>
        <taxon>Pentapetalae</taxon>
        <taxon>rosids</taxon>
        <taxon>fabids</taxon>
        <taxon>Fabales</taxon>
        <taxon>Fabaceae</taxon>
        <taxon>Papilionoideae</taxon>
        <taxon>50 kb inversion clade</taxon>
        <taxon>dalbergioids sensu lato</taxon>
        <taxon>Dalbergieae</taxon>
        <taxon>Pterocarpus clade</taxon>
        <taxon>Stylosanthes</taxon>
    </lineage>
</organism>
<feature type="region of interest" description="Disordered" evidence="1">
    <location>
        <begin position="142"/>
        <end position="161"/>
    </location>
</feature>
<reference evidence="2 3" key="1">
    <citation type="journal article" date="2023" name="Plants (Basel)">
        <title>Bridging the Gap: Combining Genomics and Transcriptomics Approaches to Understand Stylosanthes scabra, an Orphan Legume from the Brazilian Caatinga.</title>
        <authorList>
            <person name="Ferreira-Neto J.R.C."/>
            <person name="da Silva M.D."/>
            <person name="Binneck E."/>
            <person name="de Melo N.F."/>
            <person name="da Silva R.H."/>
            <person name="de Melo A.L.T.M."/>
            <person name="Pandolfi V."/>
            <person name="Bustamante F.O."/>
            <person name="Brasileiro-Vidal A.C."/>
            <person name="Benko-Iseppon A.M."/>
        </authorList>
    </citation>
    <scope>NUCLEOTIDE SEQUENCE [LARGE SCALE GENOMIC DNA]</scope>
    <source>
        <tissue evidence="2">Leaves</tissue>
    </source>
</reference>
<dbReference type="Proteomes" id="UP001341840">
    <property type="component" value="Unassembled WGS sequence"/>
</dbReference>
<gene>
    <name evidence="2" type="ORF">PIB30_000441</name>
</gene>
<feature type="compositionally biased region" description="Basic and acidic residues" evidence="1">
    <location>
        <begin position="147"/>
        <end position="161"/>
    </location>
</feature>
<name>A0ABU6V0T5_9FABA</name>
<evidence type="ECO:0000313" key="3">
    <source>
        <dbReference type="Proteomes" id="UP001341840"/>
    </source>
</evidence>
<dbReference type="EMBL" id="JASCZI010151036">
    <property type="protein sequence ID" value="MED6167190.1"/>
    <property type="molecule type" value="Genomic_DNA"/>
</dbReference>
<evidence type="ECO:0000313" key="2">
    <source>
        <dbReference type="EMBL" id="MED6167190.1"/>
    </source>
</evidence>
<accession>A0ABU6V0T5</accession>
<feature type="region of interest" description="Disordered" evidence="1">
    <location>
        <begin position="96"/>
        <end position="120"/>
    </location>
</feature>
<feature type="region of interest" description="Disordered" evidence="1">
    <location>
        <begin position="297"/>
        <end position="331"/>
    </location>
</feature>
<keyword evidence="3" id="KW-1185">Reference proteome</keyword>
<proteinExistence type="predicted"/>
<sequence length="331" mass="37870">MLGKSLCQQSKVYTLVHQIRFNTLTTGKRRKCARNTYIQNFTTKEIAKDLFQPVPNHTEAGGNSPRVYLDHFNVECTQIEKLTIISSTRLFAKRPKRRHTIRKDGRQKAPIVLSSPSDSGENRLLVKETTLNSDVRIGKLQQSQGKFRKEETSHLRKQPKEVRNSCMAVEVRPIALASKLPPRITFSSEEIKQTTDNRNKSLFNIRNSPDTRNTKVRELVVSHNSAHNEILGRPTTYKVGAIMTTSILTKKFITDDREGEALREDKIGSRKVPYHHNARFQGLATKPAKLETAGRVHLPDLEPPGRKIPEKTQPTRELKKFKSDQKTYRLQ</sequence>